<gene>
    <name evidence="1" type="ORF">PAC_10550</name>
</gene>
<organism evidence="1 2">
    <name type="scientific">Phialocephala subalpina</name>
    <dbReference type="NCBI Taxonomy" id="576137"/>
    <lineage>
        <taxon>Eukaryota</taxon>
        <taxon>Fungi</taxon>
        <taxon>Dikarya</taxon>
        <taxon>Ascomycota</taxon>
        <taxon>Pezizomycotina</taxon>
        <taxon>Leotiomycetes</taxon>
        <taxon>Helotiales</taxon>
        <taxon>Mollisiaceae</taxon>
        <taxon>Phialocephala</taxon>
        <taxon>Phialocephala fortinii species complex</taxon>
    </lineage>
</organism>
<dbReference type="Proteomes" id="UP000184330">
    <property type="component" value="Unassembled WGS sequence"/>
</dbReference>
<evidence type="ECO:0000313" key="1">
    <source>
        <dbReference type="EMBL" id="CZR60654.1"/>
    </source>
</evidence>
<sequence>MLHQQMPELLQWHCEEANNASFIRDTDIGFSLSSMALQPIPTGLQRQIFIRGPAALQTEPCKTAPAREISGGEAVELSLRRSRSRSLQSSFANDAQAGQPVLESYGQASFDRLKAINALKFSLHLFDQTSPSPSPTKRQAMKRASVPLAQPSLWPMSRGSCAIARKSVSNPMQMLENEFLSTSDNDADNGRATRFVKAAVASSRSGKSSNGLNCD</sequence>
<name>A0A1L7X6L9_9HELO</name>
<evidence type="ECO:0000313" key="2">
    <source>
        <dbReference type="Proteomes" id="UP000184330"/>
    </source>
</evidence>
<protein>
    <submittedName>
        <fullName evidence="1">Uncharacterized protein</fullName>
    </submittedName>
</protein>
<proteinExistence type="predicted"/>
<keyword evidence="2" id="KW-1185">Reference proteome</keyword>
<dbReference type="EMBL" id="FJOG01000016">
    <property type="protein sequence ID" value="CZR60654.1"/>
    <property type="molecule type" value="Genomic_DNA"/>
</dbReference>
<dbReference type="AlphaFoldDB" id="A0A1L7X6L9"/>
<reference evidence="1 2" key="1">
    <citation type="submission" date="2016-03" db="EMBL/GenBank/DDBJ databases">
        <authorList>
            <person name="Ploux O."/>
        </authorList>
    </citation>
    <scope>NUCLEOTIDE SEQUENCE [LARGE SCALE GENOMIC DNA]</scope>
    <source>
        <strain evidence="1 2">UAMH 11012</strain>
    </source>
</reference>
<accession>A0A1L7X6L9</accession>